<gene>
    <name evidence="2" type="ORF">SULPSESMR1_01916</name>
</gene>
<protein>
    <recommendedName>
        <fullName evidence="4">DUF4034 domain-containing protein</fullName>
    </recommendedName>
</protein>
<feature type="chain" id="PRO_5013143855" description="DUF4034 domain-containing protein" evidence="1">
    <location>
        <begin position="21"/>
        <end position="435"/>
    </location>
</feature>
<evidence type="ECO:0000313" key="3">
    <source>
        <dbReference type="Proteomes" id="UP000199754"/>
    </source>
</evidence>
<keyword evidence="3" id="KW-1185">Reference proteome</keyword>
<dbReference type="KEGG" id="spse:SULPSESMR1_01916"/>
<accession>A0A221K158</accession>
<organism evidence="2 3">
    <name type="scientific">Pseudosulfitobacter pseudonitzschiae</name>
    <dbReference type="NCBI Taxonomy" id="1402135"/>
    <lineage>
        <taxon>Bacteria</taxon>
        <taxon>Pseudomonadati</taxon>
        <taxon>Pseudomonadota</taxon>
        <taxon>Alphaproteobacteria</taxon>
        <taxon>Rhodobacterales</taxon>
        <taxon>Roseobacteraceae</taxon>
        <taxon>Pseudosulfitobacter</taxon>
    </lineage>
</organism>
<evidence type="ECO:0000313" key="2">
    <source>
        <dbReference type="EMBL" id="ASM72724.1"/>
    </source>
</evidence>
<dbReference type="AlphaFoldDB" id="A0A221K158"/>
<dbReference type="EMBL" id="CP022415">
    <property type="protein sequence ID" value="ASM72724.1"/>
    <property type="molecule type" value="Genomic_DNA"/>
</dbReference>
<sequence>MRAKLPVFKLFNMFRNMAHATAPHLASDGVIDASGSAVRPQRAVAPAVTSVPPPALSIPCPDPTGEDRACDNHQKSGLRMARQENWAAVSDAIHAAEAAGSRTPGGMPVADLIAFGARSDVVYAAEHALLSGHPAKDAPLLDGIIALEEVLMEFPDDHAIATVVALAHIDIGWAWRGSGWVVEVPQRNRDAFDAHFDRARNILESYPAERFDAPLLASAHCALRNGLPTDTRRLVDAYERLIDLDPLNPRAFRNFGTHLLPRWHGSVQELELQARRMASRTQAVWDAGAYTWVMLDAIALDDAACSQLDLEFFIEGLHDILTRRTDQHTVNLLAAYCANTMGMTLDAADEVAFVRNQIADCGKWIIRQHLTELHPMIWAHAARGFDNNLRVRCPDRFAAAGAADAHRILCDMFRRELSQGKRVVFTDRGAQLEPA</sequence>
<reference evidence="2 3" key="1">
    <citation type="submission" date="2017-07" db="EMBL/GenBank/DDBJ databases">
        <title>Genome Sequence of Sulfitobacter pseudonitzschiae Strain SMR1 Isolated from a culture of the Diatom Skeletonema marinoi.</title>
        <authorList>
            <person name="Topel M."/>
            <person name="Pinder M.I.M."/>
            <person name="Johansson O.N."/>
            <person name="Kourtchenko O."/>
            <person name="Godhe A."/>
            <person name="Clarke A.K."/>
        </authorList>
    </citation>
    <scope>NUCLEOTIDE SEQUENCE [LARGE SCALE GENOMIC DNA]</scope>
    <source>
        <strain evidence="2 3">SMR1</strain>
    </source>
</reference>
<keyword evidence="1" id="KW-0732">Signal</keyword>
<dbReference type="RefSeq" id="WP_240311321.1">
    <property type="nucleotide sequence ID" value="NZ_CP022415.1"/>
</dbReference>
<name>A0A221K158_9RHOB</name>
<evidence type="ECO:0008006" key="4">
    <source>
        <dbReference type="Google" id="ProtNLM"/>
    </source>
</evidence>
<evidence type="ECO:0000256" key="1">
    <source>
        <dbReference type="SAM" id="SignalP"/>
    </source>
</evidence>
<dbReference type="STRING" id="1402135.SAMN05444149_101252"/>
<dbReference type="Proteomes" id="UP000199754">
    <property type="component" value="Chromosome"/>
</dbReference>
<feature type="signal peptide" evidence="1">
    <location>
        <begin position="1"/>
        <end position="20"/>
    </location>
</feature>
<proteinExistence type="predicted"/>